<dbReference type="Proteomes" id="UP000307362">
    <property type="component" value="Unassembled WGS sequence"/>
</dbReference>
<dbReference type="GO" id="GO:0004180">
    <property type="term" value="F:carboxypeptidase activity"/>
    <property type="evidence" value="ECO:0007669"/>
    <property type="project" value="UniProtKB-KW"/>
</dbReference>
<keyword evidence="1 5" id="KW-0121">Carboxypeptidase</keyword>
<keyword evidence="3" id="KW-0720">Serine protease</keyword>
<evidence type="ECO:0000256" key="2">
    <source>
        <dbReference type="ARBA" id="ARBA00022670"/>
    </source>
</evidence>
<dbReference type="GO" id="GO:0008236">
    <property type="term" value="F:serine-type peptidase activity"/>
    <property type="evidence" value="ECO:0007669"/>
    <property type="project" value="UniProtKB-KW"/>
</dbReference>
<protein>
    <submittedName>
        <fullName evidence="5">LD-carboxypeptidase</fullName>
    </submittedName>
</protein>
<reference evidence="5 6" key="1">
    <citation type="submission" date="2017-12" db="EMBL/GenBank/DDBJ databases">
        <authorList>
            <person name="Paulsen S."/>
            <person name="Gram L.K."/>
        </authorList>
    </citation>
    <scope>NUCLEOTIDE SEQUENCE [LARGE SCALE GENOMIC DNA]</scope>
    <source>
        <strain evidence="5 6">S1189</strain>
    </source>
</reference>
<sequence>TTKGKILFLEDLGEYLYHIDRMLLQLERAGVLKNLAGLIIGGFTDLKDNPRVFGETV</sequence>
<dbReference type="Pfam" id="PF17676">
    <property type="entry name" value="Peptidase_S66C"/>
    <property type="match status" value="1"/>
</dbReference>
<feature type="non-terminal residue" evidence="5">
    <location>
        <position position="1"/>
    </location>
</feature>
<feature type="domain" description="LD-carboxypeptidase C-terminal" evidence="4">
    <location>
        <begin position="2"/>
        <end position="49"/>
    </location>
</feature>
<dbReference type="SUPFAM" id="SSF141986">
    <property type="entry name" value="LD-carboxypeptidase A C-terminal domain-like"/>
    <property type="match status" value="1"/>
</dbReference>
<dbReference type="InterPro" id="IPR003507">
    <property type="entry name" value="S66_fam"/>
</dbReference>
<dbReference type="InterPro" id="IPR040921">
    <property type="entry name" value="Peptidase_S66C"/>
</dbReference>
<gene>
    <name evidence="5" type="ORF">CWB73_21725</name>
</gene>
<comment type="caution">
    <text evidence="5">The sequence shown here is derived from an EMBL/GenBank/DDBJ whole genome shotgun (WGS) entry which is preliminary data.</text>
</comment>
<evidence type="ECO:0000313" key="6">
    <source>
        <dbReference type="Proteomes" id="UP000307362"/>
    </source>
</evidence>
<keyword evidence="2" id="KW-0645">Protease</keyword>
<organism evidence="5 6">
    <name type="scientific">Pseudoalteromonas phenolica</name>
    <dbReference type="NCBI Taxonomy" id="161398"/>
    <lineage>
        <taxon>Bacteria</taxon>
        <taxon>Pseudomonadati</taxon>
        <taxon>Pseudomonadota</taxon>
        <taxon>Gammaproteobacteria</taxon>
        <taxon>Alteromonadales</taxon>
        <taxon>Pseudoalteromonadaceae</taxon>
        <taxon>Pseudoalteromonas</taxon>
    </lineage>
</organism>
<dbReference type="InterPro" id="IPR027461">
    <property type="entry name" value="Carboxypeptidase_A_C_sf"/>
</dbReference>
<dbReference type="Gene3D" id="3.50.30.60">
    <property type="entry name" value="LD-carboxypeptidase A C-terminal domain-like"/>
    <property type="match status" value="1"/>
</dbReference>
<keyword evidence="3" id="KW-0378">Hydrolase</keyword>
<evidence type="ECO:0000313" key="5">
    <source>
        <dbReference type="EMBL" id="TMP75908.1"/>
    </source>
</evidence>
<name>A0A5S3YLH6_9GAMM</name>
<dbReference type="PANTHER" id="PTHR30237">
    <property type="entry name" value="MURAMOYLTETRAPEPTIDE CARBOXYPEPTIDASE"/>
    <property type="match status" value="1"/>
</dbReference>
<dbReference type="AlphaFoldDB" id="A0A5S3YLH6"/>
<reference evidence="6" key="2">
    <citation type="submission" date="2019-06" db="EMBL/GenBank/DDBJ databases">
        <title>Co-occurence of chitin degradation, pigmentation and bioactivity in marine Pseudoalteromonas.</title>
        <authorList>
            <person name="Sonnenschein E.C."/>
            <person name="Bech P.K."/>
        </authorList>
    </citation>
    <scope>NUCLEOTIDE SEQUENCE [LARGE SCALE GENOMIC DNA]</scope>
    <source>
        <strain evidence="6">S1189</strain>
    </source>
</reference>
<proteinExistence type="predicted"/>
<evidence type="ECO:0000256" key="1">
    <source>
        <dbReference type="ARBA" id="ARBA00022645"/>
    </source>
</evidence>
<dbReference type="PANTHER" id="PTHR30237:SF2">
    <property type="entry name" value="MUREIN TETRAPEPTIDE CARBOXYPEPTIDASE"/>
    <property type="match status" value="1"/>
</dbReference>
<evidence type="ECO:0000259" key="4">
    <source>
        <dbReference type="Pfam" id="PF17676"/>
    </source>
</evidence>
<evidence type="ECO:0000256" key="3">
    <source>
        <dbReference type="ARBA" id="ARBA00022825"/>
    </source>
</evidence>
<accession>A0A5S3YLH6</accession>
<dbReference type="EMBL" id="PNCM01000345">
    <property type="protein sequence ID" value="TMP75908.1"/>
    <property type="molecule type" value="Genomic_DNA"/>
</dbReference>
<dbReference type="GO" id="GO:0006508">
    <property type="term" value="P:proteolysis"/>
    <property type="evidence" value="ECO:0007669"/>
    <property type="project" value="UniProtKB-KW"/>
</dbReference>